<dbReference type="RefSeq" id="WP_345136912.1">
    <property type="nucleotide sequence ID" value="NZ_BAABAT010000038.1"/>
</dbReference>
<organism evidence="2 3">
    <name type="scientific">Dactylosporangium darangshiense</name>
    <dbReference type="NCBI Taxonomy" id="579108"/>
    <lineage>
        <taxon>Bacteria</taxon>
        <taxon>Bacillati</taxon>
        <taxon>Actinomycetota</taxon>
        <taxon>Actinomycetes</taxon>
        <taxon>Micromonosporales</taxon>
        <taxon>Micromonosporaceae</taxon>
        <taxon>Dactylosporangium</taxon>
    </lineage>
</organism>
<accession>A0ABP8DN31</accession>
<name>A0ABP8DN31_9ACTN</name>
<dbReference type="InterPro" id="IPR016181">
    <property type="entry name" value="Acyl_CoA_acyltransferase"/>
</dbReference>
<dbReference type="Proteomes" id="UP001500620">
    <property type="component" value="Unassembled WGS sequence"/>
</dbReference>
<gene>
    <name evidence="2" type="ORF">GCM10022255_086960</name>
</gene>
<comment type="caution">
    <text evidence="2">The sequence shown here is derived from an EMBL/GenBank/DDBJ whole genome shotgun (WGS) entry which is preliminary data.</text>
</comment>
<dbReference type="EMBL" id="BAABAT010000038">
    <property type="protein sequence ID" value="GAA4259999.1"/>
    <property type="molecule type" value="Genomic_DNA"/>
</dbReference>
<evidence type="ECO:0000313" key="3">
    <source>
        <dbReference type="Proteomes" id="UP001500620"/>
    </source>
</evidence>
<reference evidence="3" key="1">
    <citation type="journal article" date="2019" name="Int. J. Syst. Evol. Microbiol.">
        <title>The Global Catalogue of Microorganisms (GCM) 10K type strain sequencing project: providing services to taxonomists for standard genome sequencing and annotation.</title>
        <authorList>
            <consortium name="The Broad Institute Genomics Platform"/>
            <consortium name="The Broad Institute Genome Sequencing Center for Infectious Disease"/>
            <person name="Wu L."/>
            <person name="Ma J."/>
        </authorList>
    </citation>
    <scope>NUCLEOTIDE SEQUENCE [LARGE SCALE GENOMIC DNA]</scope>
    <source>
        <strain evidence="3">JCM 17441</strain>
    </source>
</reference>
<evidence type="ECO:0000313" key="2">
    <source>
        <dbReference type="EMBL" id="GAA4259999.1"/>
    </source>
</evidence>
<sequence>MTDSQSLTIAHYLAADAEQILESVVAPIYAATHADVIPSAFYDPDRFLQRVRGYMRSPGFELVIATIETEPAGLALGYALPEGARWWQGLTTHVDPDAIAENGHRTFALCELMVRPELQRLGIARAIHDELLHKRPEDRATLLVREDNTAAQVAYAKWGWTKIGKLKPYPDSPNYDALLLPLIPSAD</sequence>
<dbReference type="PROSITE" id="PS51186">
    <property type="entry name" value="GNAT"/>
    <property type="match status" value="1"/>
</dbReference>
<protein>
    <recommendedName>
        <fullName evidence="1">N-acetyltransferase domain-containing protein</fullName>
    </recommendedName>
</protein>
<dbReference type="Gene3D" id="3.40.630.30">
    <property type="match status" value="1"/>
</dbReference>
<feature type="domain" description="N-acetyltransferase" evidence="1">
    <location>
        <begin position="7"/>
        <end position="181"/>
    </location>
</feature>
<dbReference type="InterPro" id="IPR000182">
    <property type="entry name" value="GNAT_dom"/>
</dbReference>
<dbReference type="SUPFAM" id="SSF55729">
    <property type="entry name" value="Acyl-CoA N-acyltransferases (Nat)"/>
    <property type="match status" value="1"/>
</dbReference>
<proteinExistence type="predicted"/>
<keyword evidence="3" id="KW-1185">Reference proteome</keyword>
<evidence type="ECO:0000259" key="1">
    <source>
        <dbReference type="PROSITE" id="PS51186"/>
    </source>
</evidence>
<dbReference type="Pfam" id="PF00583">
    <property type="entry name" value="Acetyltransf_1"/>
    <property type="match status" value="1"/>
</dbReference>